<dbReference type="InterPro" id="IPR005467">
    <property type="entry name" value="His_kinase_dom"/>
</dbReference>
<dbReference type="Gene3D" id="1.10.287.130">
    <property type="match status" value="1"/>
</dbReference>
<keyword evidence="10 11" id="KW-0472">Membrane</keyword>
<dbReference type="Pfam" id="PF00512">
    <property type="entry name" value="HisKA"/>
    <property type="match status" value="1"/>
</dbReference>
<dbReference type="Gene3D" id="3.30.565.10">
    <property type="entry name" value="Histidine kinase-like ATPase, C-terminal domain"/>
    <property type="match status" value="1"/>
</dbReference>
<feature type="domain" description="HAMP" evidence="13">
    <location>
        <begin position="177"/>
        <end position="229"/>
    </location>
</feature>
<feature type="transmembrane region" description="Helical" evidence="11">
    <location>
        <begin position="158"/>
        <end position="176"/>
    </location>
</feature>
<dbReference type="InterPro" id="IPR050428">
    <property type="entry name" value="TCS_sensor_his_kinase"/>
</dbReference>
<dbReference type="InterPro" id="IPR003594">
    <property type="entry name" value="HATPase_dom"/>
</dbReference>
<dbReference type="InterPro" id="IPR003660">
    <property type="entry name" value="HAMP_dom"/>
</dbReference>
<dbReference type="PROSITE" id="PS50109">
    <property type="entry name" value="HIS_KIN"/>
    <property type="match status" value="1"/>
</dbReference>
<evidence type="ECO:0000256" key="6">
    <source>
        <dbReference type="ARBA" id="ARBA00022692"/>
    </source>
</evidence>
<gene>
    <name evidence="14" type="ORF">D3F03_07000</name>
</gene>
<evidence type="ECO:0000256" key="8">
    <source>
        <dbReference type="ARBA" id="ARBA00022989"/>
    </source>
</evidence>
<dbReference type="PANTHER" id="PTHR45436:SF15">
    <property type="entry name" value="SENSOR HISTIDINE KINASE CUSS"/>
    <property type="match status" value="1"/>
</dbReference>
<dbReference type="EMBL" id="QXJC01000003">
    <property type="protein sequence ID" value="RID98026.1"/>
    <property type="molecule type" value="Genomic_DNA"/>
</dbReference>
<keyword evidence="5" id="KW-0808">Transferase</keyword>
<dbReference type="Pfam" id="PF02518">
    <property type="entry name" value="HATPase_c"/>
    <property type="match status" value="1"/>
</dbReference>
<evidence type="ECO:0000313" key="15">
    <source>
        <dbReference type="Proteomes" id="UP000266302"/>
    </source>
</evidence>
<proteinExistence type="predicted"/>
<dbReference type="SMART" id="SM00388">
    <property type="entry name" value="HisKA"/>
    <property type="match status" value="1"/>
</dbReference>
<evidence type="ECO:0000256" key="7">
    <source>
        <dbReference type="ARBA" id="ARBA00022777"/>
    </source>
</evidence>
<evidence type="ECO:0000256" key="5">
    <source>
        <dbReference type="ARBA" id="ARBA00022679"/>
    </source>
</evidence>
<evidence type="ECO:0000256" key="3">
    <source>
        <dbReference type="ARBA" id="ARBA00012438"/>
    </source>
</evidence>
<accession>A0A398CEF4</accession>
<dbReference type="InterPro" id="IPR003661">
    <property type="entry name" value="HisK_dim/P_dom"/>
</dbReference>
<reference evidence="14 15" key="1">
    <citation type="submission" date="2018-09" db="EMBL/GenBank/DDBJ databases">
        <title>Draft genome of Simplicispira sp. NY-02.</title>
        <authorList>
            <person name="Im W.T."/>
        </authorList>
    </citation>
    <scope>NUCLEOTIDE SEQUENCE [LARGE SCALE GENOMIC DNA]</scope>
    <source>
        <strain evidence="14 15">NY-02</strain>
    </source>
</reference>
<dbReference type="Proteomes" id="UP000266302">
    <property type="component" value="Unassembled WGS sequence"/>
</dbReference>
<dbReference type="SUPFAM" id="SSF47384">
    <property type="entry name" value="Homodimeric domain of signal transducing histidine kinase"/>
    <property type="match status" value="1"/>
</dbReference>
<dbReference type="SUPFAM" id="SSF55874">
    <property type="entry name" value="ATPase domain of HSP90 chaperone/DNA topoisomerase II/histidine kinase"/>
    <property type="match status" value="1"/>
</dbReference>
<dbReference type="CDD" id="cd00075">
    <property type="entry name" value="HATPase"/>
    <property type="match status" value="1"/>
</dbReference>
<organism evidence="14 15">
    <name type="scientific">Simplicispira hankyongi</name>
    <dbReference type="NCBI Taxonomy" id="2315688"/>
    <lineage>
        <taxon>Bacteria</taxon>
        <taxon>Pseudomonadati</taxon>
        <taxon>Pseudomonadota</taxon>
        <taxon>Betaproteobacteria</taxon>
        <taxon>Burkholderiales</taxon>
        <taxon>Comamonadaceae</taxon>
        <taxon>Simplicispira</taxon>
    </lineage>
</organism>
<dbReference type="CDD" id="cd00082">
    <property type="entry name" value="HisKA"/>
    <property type="match status" value="1"/>
</dbReference>
<keyword evidence="6 11" id="KW-0812">Transmembrane</keyword>
<evidence type="ECO:0000256" key="9">
    <source>
        <dbReference type="ARBA" id="ARBA00023012"/>
    </source>
</evidence>
<dbReference type="InterPro" id="IPR036890">
    <property type="entry name" value="HATPase_C_sf"/>
</dbReference>
<comment type="caution">
    <text evidence="14">The sequence shown here is derived from an EMBL/GenBank/DDBJ whole genome shotgun (WGS) entry which is preliminary data.</text>
</comment>
<feature type="domain" description="Histidine kinase" evidence="12">
    <location>
        <begin position="237"/>
        <end position="451"/>
    </location>
</feature>
<keyword evidence="7" id="KW-0418">Kinase</keyword>
<evidence type="ECO:0000256" key="4">
    <source>
        <dbReference type="ARBA" id="ARBA00022553"/>
    </source>
</evidence>
<evidence type="ECO:0000256" key="10">
    <source>
        <dbReference type="ARBA" id="ARBA00023136"/>
    </source>
</evidence>
<evidence type="ECO:0000256" key="2">
    <source>
        <dbReference type="ARBA" id="ARBA00004141"/>
    </source>
</evidence>
<dbReference type="AlphaFoldDB" id="A0A398CEF4"/>
<dbReference type="EC" id="2.7.13.3" evidence="3"/>
<keyword evidence="15" id="KW-1185">Reference proteome</keyword>
<evidence type="ECO:0000256" key="11">
    <source>
        <dbReference type="SAM" id="Phobius"/>
    </source>
</evidence>
<dbReference type="InterPro" id="IPR036097">
    <property type="entry name" value="HisK_dim/P_sf"/>
</dbReference>
<dbReference type="PANTHER" id="PTHR45436">
    <property type="entry name" value="SENSOR HISTIDINE KINASE YKOH"/>
    <property type="match status" value="1"/>
</dbReference>
<dbReference type="PROSITE" id="PS50885">
    <property type="entry name" value="HAMP"/>
    <property type="match status" value="1"/>
</dbReference>
<comment type="catalytic activity">
    <reaction evidence="1">
        <text>ATP + protein L-histidine = ADP + protein N-phospho-L-histidine.</text>
        <dbReference type="EC" id="2.7.13.3"/>
    </reaction>
</comment>
<dbReference type="RefSeq" id="WP_119108690.1">
    <property type="nucleotide sequence ID" value="NZ_QXJC01000003.1"/>
</dbReference>
<dbReference type="PRINTS" id="PR00344">
    <property type="entry name" value="BCTRLSENSOR"/>
</dbReference>
<evidence type="ECO:0000313" key="14">
    <source>
        <dbReference type="EMBL" id="RID98026.1"/>
    </source>
</evidence>
<dbReference type="SMART" id="SM00387">
    <property type="entry name" value="HATPase_c"/>
    <property type="match status" value="1"/>
</dbReference>
<dbReference type="GO" id="GO:0000155">
    <property type="term" value="F:phosphorelay sensor kinase activity"/>
    <property type="evidence" value="ECO:0007669"/>
    <property type="project" value="InterPro"/>
</dbReference>
<evidence type="ECO:0000259" key="13">
    <source>
        <dbReference type="PROSITE" id="PS50885"/>
    </source>
</evidence>
<keyword evidence="9" id="KW-0902">Two-component regulatory system</keyword>
<evidence type="ECO:0000256" key="1">
    <source>
        <dbReference type="ARBA" id="ARBA00000085"/>
    </source>
</evidence>
<protein>
    <recommendedName>
        <fullName evidence="3">histidine kinase</fullName>
        <ecNumber evidence="3">2.7.13.3</ecNumber>
    </recommendedName>
</protein>
<dbReference type="InterPro" id="IPR004358">
    <property type="entry name" value="Sig_transdc_His_kin-like_C"/>
</dbReference>
<keyword evidence="8 11" id="KW-1133">Transmembrane helix</keyword>
<dbReference type="OrthoDB" id="8554694at2"/>
<sequence length="453" mass="49723">MDGFKKRLNASLQLKLSVALSLTILVVAAVAGVFSFVTAFKQAHELQDVTLQQVATLFDRQHLVPSLPQNDSLARRNYRETRVVVQFLSEGARAVGQGHMGAVLPLPLPLADGLQTVDVEGESFRVLVKTTPLGERIAVAQETDVRDDIAEISALRTLMPFLILVPVLLLLVTSLVRQMFRPIAALSAEVDRRAETALHPIMEDALPIEVLPFAGAINRLLGRVERSMQAQRRFVADAAHELRSPLTAMSLQAERLAETDMSDLAHERLTTLRCGIERSRSLLDQLLALAKAQTALDHPKSSVSIQNIYRRVLEDLMPLAEVKQIDVGIEGSNDAQVWVHEPDLMTLVKNLVDNAIRYTPAGGKVDLSVRTEGGHVVLQIRDSGPGIQITERERVFDPFYRTLGTDQMGSGLGLSIVKAIANRLGAEIQIGFADEEKQCGLCVDVRIQAIEPV</sequence>
<evidence type="ECO:0000259" key="12">
    <source>
        <dbReference type="PROSITE" id="PS50109"/>
    </source>
</evidence>
<dbReference type="GO" id="GO:0005886">
    <property type="term" value="C:plasma membrane"/>
    <property type="evidence" value="ECO:0007669"/>
    <property type="project" value="TreeGrafter"/>
</dbReference>
<keyword evidence="4" id="KW-0597">Phosphoprotein</keyword>
<name>A0A398CEF4_9BURK</name>
<comment type="subcellular location">
    <subcellularLocation>
        <location evidence="2">Membrane</location>
        <topology evidence="2">Multi-pass membrane protein</topology>
    </subcellularLocation>
</comment>